<evidence type="ECO:0000313" key="1">
    <source>
        <dbReference type="EMBL" id="MEQ2297748.1"/>
    </source>
</evidence>
<keyword evidence="2" id="KW-1185">Reference proteome</keyword>
<reference evidence="1 2" key="1">
    <citation type="submission" date="2021-06" db="EMBL/GenBank/DDBJ databases">
        <authorList>
            <person name="Palmer J.M."/>
        </authorList>
    </citation>
    <scope>NUCLEOTIDE SEQUENCE [LARGE SCALE GENOMIC DNA]</scope>
    <source>
        <strain evidence="1 2">AS_MEX2019</strain>
        <tissue evidence="1">Muscle</tissue>
    </source>
</reference>
<proteinExistence type="predicted"/>
<organism evidence="1 2">
    <name type="scientific">Ameca splendens</name>
    <dbReference type="NCBI Taxonomy" id="208324"/>
    <lineage>
        <taxon>Eukaryota</taxon>
        <taxon>Metazoa</taxon>
        <taxon>Chordata</taxon>
        <taxon>Craniata</taxon>
        <taxon>Vertebrata</taxon>
        <taxon>Euteleostomi</taxon>
        <taxon>Actinopterygii</taxon>
        <taxon>Neopterygii</taxon>
        <taxon>Teleostei</taxon>
        <taxon>Neoteleostei</taxon>
        <taxon>Acanthomorphata</taxon>
        <taxon>Ovalentaria</taxon>
        <taxon>Atherinomorphae</taxon>
        <taxon>Cyprinodontiformes</taxon>
        <taxon>Goodeidae</taxon>
        <taxon>Ameca</taxon>
    </lineage>
</organism>
<evidence type="ECO:0000313" key="2">
    <source>
        <dbReference type="Proteomes" id="UP001469553"/>
    </source>
</evidence>
<protein>
    <submittedName>
        <fullName evidence="1">Uncharacterized protein</fullName>
    </submittedName>
</protein>
<comment type="caution">
    <text evidence="1">The sequence shown here is derived from an EMBL/GenBank/DDBJ whole genome shotgun (WGS) entry which is preliminary data.</text>
</comment>
<gene>
    <name evidence="1" type="ORF">AMECASPLE_037808</name>
</gene>
<name>A0ABV0YV33_9TELE</name>
<dbReference type="EMBL" id="JAHRIP010044210">
    <property type="protein sequence ID" value="MEQ2297748.1"/>
    <property type="molecule type" value="Genomic_DNA"/>
</dbReference>
<sequence>MIFSFQFIYIYIAQIHNICHLKALYKVNSIVLDHLFAEYWTICTLLDATRPPGVFGYFVSRTVCAYRSRRPLRLIRQGRRSPEDTVNYITEDETTHHLLFSWRSRHNHQHLKHHLEKWISSILPRWPTNNS</sequence>
<accession>A0ABV0YV33</accession>
<dbReference type="Proteomes" id="UP001469553">
    <property type="component" value="Unassembled WGS sequence"/>
</dbReference>